<dbReference type="InterPro" id="IPR015111">
    <property type="entry name" value="Regulatory_HutP"/>
</dbReference>
<sequence>MKSIDVAKVAIKMAISSREEEELLKQRYKERGIKAVAVDFGGDFNGSIKKILERAAVAARREGVVEDTHVGEGAIVGVTREALSQIAPKAFGLNVGGKIGIARWGEHLSVAIFFEIGLLNLNEVAIGLAHRSLPV</sequence>
<proteinExistence type="inferred from homology"/>
<keyword evidence="5" id="KW-0694">RNA-binding</keyword>
<comment type="similarity">
    <text evidence="2">Belongs to the HutP family.</text>
</comment>
<dbReference type="AlphaFoldDB" id="A0A1M4XYQ1"/>
<evidence type="ECO:0000256" key="7">
    <source>
        <dbReference type="ARBA" id="ARBA00023159"/>
    </source>
</evidence>
<dbReference type="Pfam" id="PF09021">
    <property type="entry name" value="HutP"/>
    <property type="match status" value="1"/>
</dbReference>
<keyword evidence="8" id="KW-0804">Transcription</keyword>
<name>A0A1M4XYQ1_9THEO</name>
<comment type="subunit">
    <text evidence="3">Homohexamer.</text>
</comment>
<accession>A0A1M4XYQ1</accession>
<dbReference type="Proteomes" id="UP000184088">
    <property type="component" value="Unassembled WGS sequence"/>
</dbReference>
<organism evidence="9 10">
    <name type="scientific">Caldanaerobius fijiensis DSM 17918</name>
    <dbReference type="NCBI Taxonomy" id="1121256"/>
    <lineage>
        <taxon>Bacteria</taxon>
        <taxon>Bacillati</taxon>
        <taxon>Bacillota</taxon>
        <taxon>Clostridia</taxon>
        <taxon>Thermoanaerobacterales</taxon>
        <taxon>Thermoanaerobacteraceae</taxon>
        <taxon>Caldanaerobius</taxon>
    </lineage>
</organism>
<dbReference type="RefSeq" id="WP_073342503.1">
    <property type="nucleotide sequence ID" value="NZ_FQVH01000009.1"/>
</dbReference>
<dbReference type="STRING" id="1121256.SAMN02746089_01106"/>
<evidence type="ECO:0000256" key="5">
    <source>
        <dbReference type="ARBA" id="ARBA00022884"/>
    </source>
</evidence>
<dbReference type="GO" id="GO:0003723">
    <property type="term" value="F:RNA binding"/>
    <property type="evidence" value="ECO:0007669"/>
    <property type="project" value="UniProtKB-KW"/>
</dbReference>
<dbReference type="InterPro" id="IPR036482">
    <property type="entry name" value="Regulatory_HutP_sf"/>
</dbReference>
<evidence type="ECO:0000313" key="10">
    <source>
        <dbReference type="Proteomes" id="UP000184088"/>
    </source>
</evidence>
<dbReference type="EMBL" id="FQVH01000009">
    <property type="protein sequence ID" value="SHE98476.1"/>
    <property type="molecule type" value="Genomic_DNA"/>
</dbReference>
<keyword evidence="7" id="KW-0010">Activator</keyword>
<evidence type="ECO:0000256" key="6">
    <source>
        <dbReference type="ARBA" id="ARBA00023015"/>
    </source>
</evidence>
<keyword evidence="10" id="KW-1185">Reference proteome</keyword>
<evidence type="ECO:0000256" key="2">
    <source>
        <dbReference type="ARBA" id="ARBA00009992"/>
    </source>
</evidence>
<evidence type="ECO:0000256" key="1">
    <source>
        <dbReference type="ARBA" id="ARBA00002945"/>
    </source>
</evidence>
<protein>
    <recommendedName>
        <fullName evidence="4">Hut operon positive regulatory protein</fullName>
    </recommendedName>
</protein>
<reference evidence="9 10" key="1">
    <citation type="submission" date="2016-11" db="EMBL/GenBank/DDBJ databases">
        <authorList>
            <person name="Jaros S."/>
            <person name="Januszkiewicz K."/>
            <person name="Wedrychowicz H."/>
        </authorList>
    </citation>
    <scope>NUCLEOTIDE SEQUENCE [LARGE SCALE GENOMIC DNA]</scope>
    <source>
        <strain evidence="9 10">DSM 17918</strain>
    </source>
</reference>
<dbReference type="Gene3D" id="3.40.1510.10">
    <property type="entry name" value="Hut operon regulatory protein HutP"/>
    <property type="match status" value="1"/>
</dbReference>
<dbReference type="OrthoDB" id="1629373at2"/>
<evidence type="ECO:0000256" key="8">
    <source>
        <dbReference type="ARBA" id="ARBA00023163"/>
    </source>
</evidence>
<evidence type="ECO:0000313" key="9">
    <source>
        <dbReference type="EMBL" id="SHE98476.1"/>
    </source>
</evidence>
<gene>
    <name evidence="9" type="ORF">SAMN02746089_01106</name>
</gene>
<comment type="function">
    <text evidence="1">Antiterminator that binds to cis-acting regulatory sequences on the mRNA in the presence of histidine, thereby suppressing transcription termination and activating the hut operon for histidine utilization.</text>
</comment>
<keyword evidence="6" id="KW-0805">Transcription regulation</keyword>
<dbReference type="CDD" id="cd11640">
    <property type="entry name" value="HutP"/>
    <property type="match status" value="1"/>
</dbReference>
<evidence type="ECO:0000256" key="3">
    <source>
        <dbReference type="ARBA" id="ARBA00011643"/>
    </source>
</evidence>
<evidence type="ECO:0000256" key="4">
    <source>
        <dbReference type="ARBA" id="ARBA00019377"/>
    </source>
</evidence>